<dbReference type="NCBIfam" id="TIGR04019">
    <property type="entry name" value="B_thiol_YtxJ"/>
    <property type="match status" value="1"/>
</dbReference>
<protein>
    <submittedName>
        <fullName evidence="1">Bacillithiol system protein YtxJ</fullName>
    </submittedName>
</protein>
<evidence type="ECO:0000313" key="2">
    <source>
        <dbReference type="Proteomes" id="UP000198555"/>
    </source>
</evidence>
<accession>A0A1H6KA54</accession>
<dbReference type="Pfam" id="PF11009">
    <property type="entry name" value="BrxC"/>
    <property type="match status" value="1"/>
</dbReference>
<dbReference type="Gene3D" id="3.40.30.10">
    <property type="entry name" value="Glutaredoxin"/>
    <property type="match status" value="1"/>
</dbReference>
<dbReference type="EMBL" id="FNWX01000021">
    <property type="protein sequence ID" value="SEH69984.1"/>
    <property type="molecule type" value="Genomic_DNA"/>
</dbReference>
<gene>
    <name evidence="1" type="ORF">SAMN05421793_12120</name>
</gene>
<dbReference type="SUPFAM" id="SSF52833">
    <property type="entry name" value="Thioredoxin-like"/>
    <property type="match status" value="1"/>
</dbReference>
<dbReference type="Proteomes" id="UP000198555">
    <property type="component" value="Unassembled WGS sequence"/>
</dbReference>
<organism evidence="1 2">
    <name type="scientific">Epilithonimonas hominis</name>
    <dbReference type="NCBI Taxonomy" id="420404"/>
    <lineage>
        <taxon>Bacteria</taxon>
        <taxon>Pseudomonadati</taxon>
        <taxon>Bacteroidota</taxon>
        <taxon>Flavobacteriia</taxon>
        <taxon>Flavobacteriales</taxon>
        <taxon>Weeksellaceae</taxon>
        <taxon>Chryseobacterium group</taxon>
        <taxon>Epilithonimonas</taxon>
    </lineage>
</organism>
<evidence type="ECO:0000313" key="1">
    <source>
        <dbReference type="EMBL" id="SEH69984.1"/>
    </source>
</evidence>
<name>A0A1H6KA54_9FLAO</name>
<dbReference type="InterPro" id="IPR036249">
    <property type="entry name" value="Thioredoxin-like_sf"/>
</dbReference>
<keyword evidence="2" id="KW-1185">Reference proteome</keyword>
<proteinExistence type="predicted"/>
<reference evidence="2" key="1">
    <citation type="submission" date="2016-10" db="EMBL/GenBank/DDBJ databases">
        <authorList>
            <person name="Varghese N."/>
            <person name="Submissions S."/>
        </authorList>
    </citation>
    <scope>NUCLEOTIDE SEQUENCE [LARGE SCALE GENOMIC DNA]</scope>
    <source>
        <strain evidence="2">DSM 19326</strain>
    </source>
</reference>
<dbReference type="InterPro" id="IPR022551">
    <property type="entry name" value="BrxC"/>
</dbReference>
<sequence>MFFMGFLDQIFGKKEDQDHSTSLWKKIESQKDLDAALEKSSQQKVLIFKHSTKCFISKTVLRSFEKQMQESDKNFGYYFLDLLAYRSISNEIESRFDVVHQSPQLIVLENGKAIYNASHQNIDLDKI</sequence>
<dbReference type="AlphaFoldDB" id="A0A1H6KA54"/>
<dbReference type="STRING" id="420404.SAMN05421793_12120"/>